<protein>
    <submittedName>
        <fullName evidence="2">VOC family protein</fullName>
    </submittedName>
</protein>
<dbReference type="InterPro" id="IPR029068">
    <property type="entry name" value="Glyas_Bleomycin-R_OHBP_Dase"/>
</dbReference>
<dbReference type="PROSITE" id="PS51819">
    <property type="entry name" value="VOC"/>
    <property type="match status" value="2"/>
</dbReference>
<dbReference type="RefSeq" id="WP_311340900.1">
    <property type="nucleotide sequence ID" value="NZ_JAVRHS010000006.1"/>
</dbReference>
<comment type="caution">
    <text evidence="2">The sequence shown here is derived from an EMBL/GenBank/DDBJ whole genome shotgun (WGS) entry which is preliminary data.</text>
</comment>
<evidence type="ECO:0000313" key="2">
    <source>
        <dbReference type="EMBL" id="MDT0576322.1"/>
    </source>
</evidence>
<dbReference type="Proteomes" id="UP001259803">
    <property type="component" value="Unassembled WGS sequence"/>
</dbReference>
<feature type="domain" description="VOC" evidence="1">
    <location>
        <begin position="13"/>
        <end position="120"/>
    </location>
</feature>
<dbReference type="EMBL" id="JAVRHS010000006">
    <property type="protein sequence ID" value="MDT0576322.1"/>
    <property type="molecule type" value="Genomic_DNA"/>
</dbReference>
<dbReference type="Gene3D" id="3.10.180.10">
    <property type="entry name" value="2,3-Dihydroxybiphenyl 1,2-Dioxygenase, domain 1"/>
    <property type="match status" value="2"/>
</dbReference>
<accession>A0ABU2ZI86</accession>
<dbReference type="InterPro" id="IPR004360">
    <property type="entry name" value="Glyas_Fos-R_dOase_dom"/>
</dbReference>
<sequence>MSQKRAGALGVHSIDHFGLQVPDLTVAKDFYEAFGLDVREVDSGLQLYTFGHEQCWARIVKGPEKQLRYLSLGVYAEDEEALIDRLKANGVAQIDATDKAPEGGTWFEGFDGLPLELRVADKCSPDAKTQFETVSTPPGESGAVFNSKAPKAKPRNMSHFALYTTDVEAATAWYEKNLGLRLSDGSGPVVAFLHGPHGSDHHLLALVGSTHRGMHHTSWDVGSFQEVGLGSAQMMRAGYKEGWGVGRHVLGGNYFYYARDPWGSYAEFSADIDYIPADCEWPAAQHAPEDSFYLWGPDVPPELVSNLEPGAPE</sequence>
<organism evidence="2 3">
    <name type="scientific">Croceicoccus esteveae</name>
    <dbReference type="NCBI Taxonomy" id="3075597"/>
    <lineage>
        <taxon>Bacteria</taxon>
        <taxon>Pseudomonadati</taxon>
        <taxon>Pseudomonadota</taxon>
        <taxon>Alphaproteobacteria</taxon>
        <taxon>Sphingomonadales</taxon>
        <taxon>Erythrobacteraceae</taxon>
        <taxon>Croceicoccus</taxon>
    </lineage>
</organism>
<keyword evidence="3" id="KW-1185">Reference proteome</keyword>
<name>A0ABU2ZI86_9SPHN</name>
<dbReference type="SUPFAM" id="SSF54593">
    <property type="entry name" value="Glyoxalase/Bleomycin resistance protein/Dihydroxybiphenyl dioxygenase"/>
    <property type="match status" value="1"/>
</dbReference>
<feature type="domain" description="VOC" evidence="1">
    <location>
        <begin position="156"/>
        <end position="271"/>
    </location>
</feature>
<gene>
    <name evidence="2" type="ORF">RM533_08990</name>
</gene>
<proteinExistence type="predicted"/>
<evidence type="ECO:0000259" key="1">
    <source>
        <dbReference type="PROSITE" id="PS51819"/>
    </source>
</evidence>
<dbReference type="Pfam" id="PF00903">
    <property type="entry name" value="Glyoxalase"/>
    <property type="match status" value="2"/>
</dbReference>
<reference evidence="2 3" key="1">
    <citation type="submission" date="2023-09" db="EMBL/GenBank/DDBJ databases">
        <authorList>
            <person name="Rey-Velasco X."/>
        </authorList>
    </citation>
    <scope>NUCLEOTIDE SEQUENCE [LARGE SCALE GENOMIC DNA]</scope>
    <source>
        <strain evidence="2 3">F390</strain>
    </source>
</reference>
<dbReference type="InterPro" id="IPR037523">
    <property type="entry name" value="VOC_core"/>
</dbReference>
<evidence type="ECO:0000313" key="3">
    <source>
        <dbReference type="Proteomes" id="UP001259803"/>
    </source>
</evidence>